<proteinExistence type="predicted"/>
<dbReference type="EnsemblMetazoa" id="Aqu2.1.34550_001">
    <property type="protein sequence ID" value="Aqu2.1.34550_001"/>
    <property type="gene ID" value="Aqu2.1.34550"/>
</dbReference>
<reference evidence="2" key="1">
    <citation type="submission" date="2017-05" db="UniProtKB">
        <authorList>
            <consortium name="EnsemblMetazoa"/>
        </authorList>
    </citation>
    <scope>IDENTIFICATION</scope>
</reference>
<evidence type="ECO:0000256" key="1">
    <source>
        <dbReference type="SAM" id="MobiDB-lite"/>
    </source>
</evidence>
<evidence type="ECO:0000313" key="2">
    <source>
        <dbReference type="EnsemblMetazoa" id="Aqu2.1.34550_001"/>
    </source>
</evidence>
<dbReference type="AlphaFoldDB" id="A0A1X7V2R9"/>
<protein>
    <submittedName>
        <fullName evidence="2">Uncharacterized protein</fullName>
    </submittedName>
</protein>
<name>A0A1X7V2R9_AMPQE</name>
<organism evidence="2">
    <name type="scientific">Amphimedon queenslandica</name>
    <name type="common">Sponge</name>
    <dbReference type="NCBI Taxonomy" id="400682"/>
    <lineage>
        <taxon>Eukaryota</taxon>
        <taxon>Metazoa</taxon>
        <taxon>Porifera</taxon>
        <taxon>Demospongiae</taxon>
        <taxon>Heteroscleromorpha</taxon>
        <taxon>Haplosclerida</taxon>
        <taxon>Niphatidae</taxon>
        <taxon>Amphimedon</taxon>
    </lineage>
</organism>
<feature type="compositionally biased region" description="Pro residues" evidence="1">
    <location>
        <begin position="64"/>
        <end position="91"/>
    </location>
</feature>
<dbReference type="InParanoid" id="A0A1X7V2R9"/>
<feature type="region of interest" description="Disordered" evidence="1">
    <location>
        <begin position="64"/>
        <end position="92"/>
    </location>
</feature>
<accession>A0A1X7V2R9</accession>
<sequence>MAGIRLLLKEKSFEVTISFSSESVAKLPFTALKPFCSFATKIVKKHQLSFVFLLFVDYDKHHGVPPPPSPPPVAGRPPPPPSGPQPPPPLSPAALALYQAEAEGPIDVAAL</sequence>